<proteinExistence type="predicted"/>
<evidence type="ECO:0000313" key="2">
    <source>
        <dbReference type="Proteomes" id="UP001060215"/>
    </source>
</evidence>
<evidence type="ECO:0000313" key="1">
    <source>
        <dbReference type="EMBL" id="KAI8019221.1"/>
    </source>
</evidence>
<comment type="caution">
    <text evidence="1">The sequence shown here is derived from an EMBL/GenBank/DDBJ whole genome shotgun (WGS) entry which is preliminary data.</text>
</comment>
<protein>
    <submittedName>
        <fullName evidence="1">Microtubule-associated protein 70-1</fullName>
    </submittedName>
</protein>
<organism evidence="1 2">
    <name type="scientific">Camellia lanceoleosa</name>
    <dbReference type="NCBI Taxonomy" id="1840588"/>
    <lineage>
        <taxon>Eukaryota</taxon>
        <taxon>Viridiplantae</taxon>
        <taxon>Streptophyta</taxon>
        <taxon>Embryophyta</taxon>
        <taxon>Tracheophyta</taxon>
        <taxon>Spermatophyta</taxon>
        <taxon>Magnoliopsida</taxon>
        <taxon>eudicotyledons</taxon>
        <taxon>Gunneridae</taxon>
        <taxon>Pentapetalae</taxon>
        <taxon>asterids</taxon>
        <taxon>Ericales</taxon>
        <taxon>Theaceae</taxon>
        <taxon>Camellia</taxon>
    </lineage>
</organism>
<keyword evidence="2" id="KW-1185">Reference proteome</keyword>
<gene>
    <name evidence="1" type="ORF">LOK49_LG04G01861</name>
</gene>
<dbReference type="EMBL" id="CM045759">
    <property type="protein sequence ID" value="KAI8019221.1"/>
    <property type="molecule type" value="Genomic_DNA"/>
</dbReference>
<dbReference type="Proteomes" id="UP001060215">
    <property type="component" value="Chromosome 2"/>
</dbReference>
<accession>A0ACC0I5J7</accession>
<sequence>MTPLTVSRSFKSSRRQAPQRPPSLDANEFLNLLHGSNPMKMELNRLENEIRGEEQELIWTALKGCRVDNPKYLERPKMKKTMAVEAKEREREKKKKKKKI</sequence>
<name>A0ACC0I5J7_9ERIC</name>
<reference evidence="1 2" key="1">
    <citation type="journal article" date="2022" name="Plant J.">
        <title>Chromosome-level genome of Camellia lanceoleosa provides a valuable resource for understanding genome evolution and self-incompatibility.</title>
        <authorList>
            <person name="Gong W."/>
            <person name="Xiao S."/>
            <person name="Wang L."/>
            <person name="Liao Z."/>
            <person name="Chang Y."/>
            <person name="Mo W."/>
            <person name="Hu G."/>
            <person name="Li W."/>
            <person name="Zhao G."/>
            <person name="Zhu H."/>
            <person name="Hu X."/>
            <person name="Ji K."/>
            <person name="Xiang X."/>
            <person name="Song Q."/>
            <person name="Yuan D."/>
            <person name="Jin S."/>
            <person name="Zhang L."/>
        </authorList>
    </citation>
    <scope>NUCLEOTIDE SEQUENCE [LARGE SCALE GENOMIC DNA]</scope>
    <source>
        <strain evidence="1">SQ_2022a</strain>
    </source>
</reference>